<dbReference type="Gene3D" id="2.60.40.2220">
    <property type="match status" value="1"/>
</dbReference>
<accession>A0A328PI36</accession>
<keyword evidence="3 6" id="KW-0378">Hydrolase</keyword>
<keyword evidence="7" id="KW-1185">Reference proteome</keyword>
<dbReference type="SUPFAM" id="SSF74650">
    <property type="entry name" value="Galactose mutarotase-like"/>
    <property type="match status" value="1"/>
</dbReference>
<dbReference type="Gene3D" id="1.20.1270.50">
    <property type="entry name" value="Glycoside hydrolase family 38, central domain"/>
    <property type="match status" value="1"/>
</dbReference>
<evidence type="ECO:0000256" key="3">
    <source>
        <dbReference type="ARBA" id="ARBA00022801"/>
    </source>
</evidence>
<dbReference type="InterPro" id="IPR011682">
    <property type="entry name" value="Glyco_hydro_38_C"/>
</dbReference>
<comment type="caution">
    <text evidence="6">The sequence shown here is derived from an EMBL/GenBank/DDBJ whole genome shotgun (WGS) entry which is preliminary data.</text>
</comment>
<evidence type="ECO:0000256" key="1">
    <source>
        <dbReference type="ARBA" id="ARBA00009792"/>
    </source>
</evidence>
<dbReference type="GO" id="GO:0006013">
    <property type="term" value="P:mannose metabolic process"/>
    <property type="evidence" value="ECO:0007669"/>
    <property type="project" value="InterPro"/>
</dbReference>
<gene>
    <name evidence="6" type="ORF">DPC56_01675</name>
</gene>
<dbReference type="Pfam" id="PF09261">
    <property type="entry name" value="Alpha-mann_mid"/>
    <property type="match status" value="1"/>
</dbReference>
<dbReference type="Proteomes" id="UP000249782">
    <property type="component" value="Unassembled WGS sequence"/>
</dbReference>
<feature type="domain" description="Glycoside hydrolase family 38 central" evidence="5">
    <location>
        <begin position="274"/>
        <end position="345"/>
    </location>
</feature>
<dbReference type="InterPro" id="IPR028995">
    <property type="entry name" value="Glyco_hydro_57/38_cen_sf"/>
</dbReference>
<dbReference type="EMBL" id="QLOE01000002">
    <property type="protein sequence ID" value="RAO79515.1"/>
    <property type="molecule type" value="Genomic_DNA"/>
</dbReference>
<dbReference type="InterPro" id="IPR013780">
    <property type="entry name" value="Glyco_hydro_b"/>
</dbReference>
<comment type="similarity">
    <text evidence="1">Belongs to the glycosyl hydrolase 38 family.</text>
</comment>
<dbReference type="SUPFAM" id="SSF88688">
    <property type="entry name" value="Families 57/38 glycoside transferase middle domain"/>
    <property type="match status" value="1"/>
</dbReference>
<dbReference type="InterPro" id="IPR027291">
    <property type="entry name" value="Glyco_hydro_38_N_sf"/>
</dbReference>
<organism evidence="6 7">
    <name type="scientific">Methanothermobacter tenebrarum</name>
    <dbReference type="NCBI Taxonomy" id="680118"/>
    <lineage>
        <taxon>Archaea</taxon>
        <taxon>Methanobacteriati</taxon>
        <taxon>Methanobacteriota</taxon>
        <taxon>Methanomada group</taxon>
        <taxon>Methanobacteria</taxon>
        <taxon>Methanobacteriales</taxon>
        <taxon>Methanobacteriaceae</taxon>
        <taxon>Methanothermobacter</taxon>
    </lineage>
</organism>
<sequence>MDEKYVIHLVPHTHYDAIWVFTKEDYFYINIDMILKAVIKIMEKSKDYKFLIEQTYLLEEIERRYPRLFDKIKKYIKEGRIEVADGEYLMADTMLPQEETLIREILIGKKYLKEKFNLDIEVMWQADSFGLNAQLPQIYRKCGYKYLAFRRGSPENKPSEFLWEGLDKTRILTHFMPLGYRAGLDFKKLEKNFHILKELAATNHILMPSGSGVTMPQPNTEKVVKKWNKTHKNSKMIISTSKDFFKKLEESAKNLPIRKGEMYSGRYSEVFPDVASSRIWIKKSLRKYENWLNTFERFSTIKFLIDNHYPEEIYECWKKLLFLAFHDVAPGTGVDEVYEEVKQNIKFLKQQLTTLTPKVLKAITSKGSQKEDIIVYNPFPWDSKDWVEVDLNFEESQIKSIGTLECEGEKIDIEILKETRHADGSIKSARIGFIAEAPPLGYRTYKILERGWRKGKNGIKVLDNTIRNRFFELSYSPKNGLIKVKMDGEEILKGNEIILEEEIGDLYNHKEGLKEVLKRESSSGIKYGAFKVKDIRIGGSDLRKVLEIKVDYYSLRWPYRLTKKWKPRIWRHKSLACTKKIIIYRDIPRIDFEIKLENKHPRTRIRVLFETPFTNPTYNSETQFGAITRKTDQYYFAAEDWKEKPSGTSPSLRWIAYEENGKGVALLNLGNPEHEIRDGNIYLTLLRSVDLLSTDGKAGPIIPVPDAMEFKEYTFKYSIYPYNGNWKESKVYKMGYEFNYGLIGLQLDNRAYKTSESFLEIRPDNIILTALKRSEERDHIIMRFYEAAGKNTKACLRFFKKPKSVEIVNMLEEKDEEFDKEIIMDGESIKLSMDPFEIVTLKLEF</sequence>
<protein>
    <submittedName>
        <fullName evidence="6">Glycoside hydrolase</fullName>
    </submittedName>
</protein>
<dbReference type="InterPro" id="IPR011013">
    <property type="entry name" value="Gal_mutarotase_sf_dom"/>
</dbReference>
<evidence type="ECO:0000259" key="5">
    <source>
        <dbReference type="SMART" id="SM00872"/>
    </source>
</evidence>
<reference evidence="6 7" key="1">
    <citation type="submission" date="2018-06" db="EMBL/GenBank/DDBJ databases">
        <title>Draft genome sequence of hyperthermophilic methanogen Methanothermobacter tenebrarum sp. MCM-B 1447.</title>
        <authorList>
            <person name="Pore S.D."/>
            <person name="Dagar S."/>
            <person name="Dhakephalkar P.K."/>
        </authorList>
    </citation>
    <scope>NUCLEOTIDE SEQUENCE [LARGE SCALE GENOMIC DNA]</scope>
    <source>
        <strain evidence="6 7">MCM B 1447</strain>
    </source>
</reference>
<dbReference type="CDD" id="cd10786">
    <property type="entry name" value="GH38N_AMII_like"/>
    <property type="match status" value="1"/>
</dbReference>
<dbReference type="Gene3D" id="2.70.98.30">
    <property type="entry name" value="Golgi alpha-mannosidase II, domain 4"/>
    <property type="match status" value="1"/>
</dbReference>
<name>A0A328PI36_9EURY</name>
<evidence type="ECO:0000313" key="6">
    <source>
        <dbReference type="EMBL" id="RAO79515.1"/>
    </source>
</evidence>
<proteinExistence type="inferred from homology"/>
<dbReference type="InterPro" id="IPR041147">
    <property type="entry name" value="GH38_C"/>
</dbReference>
<keyword evidence="4" id="KW-0326">Glycosidase</keyword>
<dbReference type="Gene3D" id="2.60.40.1180">
    <property type="entry name" value="Golgi alpha-mannosidase II"/>
    <property type="match status" value="1"/>
</dbReference>
<dbReference type="Gene3D" id="3.20.110.10">
    <property type="entry name" value="Glycoside hydrolase 38, N terminal domain"/>
    <property type="match status" value="1"/>
</dbReference>
<evidence type="ECO:0000256" key="4">
    <source>
        <dbReference type="ARBA" id="ARBA00023295"/>
    </source>
</evidence>
<dbReference type="Pfam" id="PF07748">
    <property type="entry name" value="Glyco_hydro_38C"/>
    <property type="match status" value="1"/>
</dbReference>
<evidence type="ECO:0000313" key="7">
    <source>
        <dbReference type="Proteomes" id="UP000249782"/>
    </source>
</evidence>
<dbReference type="GO" id="GO:0046872">
    <property type="term" value="F:metal ion binding"/>
    <property type="evidence" value="ECO:0007669"/>
    <property type="project" value="UniProtKB-KW"/>
</dbReference>
<dbReference type="PANTHER" id="PTHR46017:SF1">
    <property type="entry name" value="ALPHA-MANNOSIDASE 2C1"/>
    <property type="match status" value="1"/>
</dbReference>
<dbReference type="Pfam" id="PF17677">
    <property type="entry name" value="Glyco_hydro38C2"/>
    <property type="match status" value="1"/>
</dbReference>
<dbReference type="Pfam" id="PF01074">
    <property type="entry name" value="Glyco_hydro_38N"/>
    <property type="match status" value="1"/>
</dbReference>
<evidence type="ECO:0000256" key="2">
    <source>
        <dbReference type="ARBA" id="ARBA00022723"/>
    </source>
</evidence>
<dbReference type="GO" id="GO:0009313">
    <property type="term" value="P:oligosaccharide catabolic process"/>
    <property type="evidence" value="ECO:0007669"/>
    <property type="project" value="TreeGrafter"/>
</dbReference>
<keyword evidence="2" id="KW-0479">Metal-binding</keyword>
<dbReference type="GO" id="GO:0030246">
    <property type="term" value="F:carbohydrate binding"/>
    <property type="evidence" value="ECO:0007669"/>
    <property type="project" value="InterPro"/>
</dbReference>
<dbReference type="InterPro" id="IPR037094">
    <property type="entry name" value="Glyco_hydro_38_cen_sf"/>
</dbReference>
<dbReference type="RefSeq" id="WP_112093344.1">
    <property type="nucleotide sequence ID" value="NZ_QLOE01000002.1"/>
</dbReference>
<dbReference type="InterPro" id="IPR000602">
    <property type="entry name" value="Glyco_hydro_38_N"/>
</dbReference>
<dbReference type="OrthoDB" id="35948at2157"/>
<dbReference type="SMART" id="SM00872">
    <property type="entry name" value="Alpha-mann_mid"/>
    <property type="match status" value="1"/>
</dbReference>
<dbReference type="AlphaFoldDB" id="A0A328PI36"/>
<dbReference type="SUPFAM" id="SSF88713">
    <property type="entry name" value="Glycoside hydrolase/deacetylase"/>
    <property type="match status" value="1"/>
</dbReference>
<dbReference type="PANTHER" id="PTHR46017">
    <property type="entry name" value="ALPHA-MANNOSIDASE 2C1"/>
    <property type="match status" value="1"/>
</dbReference>
<dbReference type="GO" id="GO:0004559">
    <property type="term" value="F:alpha-mannosidase activity"/>
    <property type="evidence" value="ECO:0007669"/>
    <property type="project" value="InterPro"/>
</dbReference>
<dbReference type="InterPro" id="IPR011330">
    <property type="entry name" value="Glyco_hydro/deAcase_b/a-brl"/>
</dbReference>
<dbReference type="InterPro" id="IPR015341">
    <property type="entry name" value="Glyco_hydro_38_cen"/>
</dbReference>